<evidence type="ECO:0000313" key="6">
    <source>
        <dbReference type="EMBL" id="KAJ1974274.1"/>
    </source>
</evidence>
<accession>A0A9W8B3I9</accession>
<gene>
    <name evidence="6" type="ORF">H4R34_004779</name>
</gene>
<feature type="compositionally biased region" description="Low complexity" evidence="3">
    <location>
        <begin position="430"/>
        <end position="446"/>
    </location>
</feature>
<keyword evidence="1 2" id="KW-0728">SH3 domain</keyword>
<organism evidence="6 7">
    <name type="scientific">Dimargaris verticillata</name>
    <dbReference type="NCBI Taxonomy" id="2761393"/>
    <lineage>
        <taxon>Eukaryota</taxon>
        <taxon>Fungi</taxon>
        <taxon>Fungi incertae sedis</taxon>
        <taxon>Zoopagomycota</taxon>
        <taxon>Kickxellomycotina</taxon>
        <taxon>Dimargaritomycetes</taxon>
        <taxon>Dimargaritales</taxon>
        <taxon>Dimargaritaceae</taxon>
        <taxon>Dimargaris</taxon>
    </lineage>
</organism>
<dbReference type="OrthoDB" id="5340910at2759"/>
<dbReference type="Proteomes" id="UP001151582">
    <property type="component" value="Unassembled WGS sequence"/>
</dbReference>
<dbReference type="EMBL" id="JANBQB010000678">
    <property type="protein sequence ID" value="KAJ1974274.1"/>
    <property type="molecule type" value="Genomic_DNA"/>
</dbReference>
<feature type="transmembrane region" description="Helical" evidence="4">
    <location>
        <begin position="224"/>
        <end position="247"/>
    </location>
</feature>
<name>A0A9W8B3I9_9FUNG</name>
<keyword evidence="7" id="KW-1185">Reference proteome</keyword>
<evidence type="ECO:0000259" key="5">
    <source>
        <dbReference type="PROSITE" id="PS50002"/>
    </source>
</evidence>
<dbReference type="SMART" id="SM00326">
    <property type="entry name" value="SH3"/>
    <property type="match status" value="1"/>
</dbReference>
<keyword evidence="4" id="KW-0812">Transmembrane</keyword>
<reference evidence="6" key="1">
    <citation type="submission" date="2022-07" db="EMBL/GenBank/DDBJ databases">
        <title>Phylogenomic reconstructions and comparative analyses of Kickxellomycotina fungi.</title>
        <authorList>
            <person name="Reynolds N.K."/>
            <person name="Stajich J.E."/>
            <person name="Barry K."/>
            <person name="Grigoriev I.V."/>
            <person name="Crous P."/>
            <person name="Smith M.E."/>
        </authorList>
    </citation>
    <scope>NUCLEOTIDE SEQUENCE</scope>
    <source>
        <strain evidence="6">RSA 567</strain>
    </source>
</reference>
<feature type="region of interest" description="Disordered" evidence="3">
    <location>
        <begin position="403"/>
        <end position="465"/>
    </location>
</feature>
<dbReference type="InterPro" id="IPR036028">
    <property type="entry name" value="SH3-like_dom_sf"/>
</dbReference>
<feature type="compositionally biased region" description="Polar residues" evidence="3">
    <location>
        <begin position="447"/>
        <end position="456"/>
    </location>
</feature>
<evidence type="ECO:0000256" key="1">
    <source>
        <dbReference type="ARBA" id="ARBA00022443"/>
    </source>
</evidence>
<dbReference type="InterPro" id="IPR001452">
    <property type="entry name" value="SH3_domain"/>
</dbReference>
<protein>
    <recommendedName>
        <fullName evidence="5">SH3 domain-containing protein</fullName>
    </recommendedName>
</protein>
<dbReference type="AlphaFoldDB" id="A0A9W8B3I9"/>
<keyword evidence="4" id="KW-0472">Membrane</keyword>
<proteinExistence type="predicted"/>
<evidence type="ECO:0000313" key="7">
    <source>
        <dbReference type="Proteomes" id="UP001151582"/>
    </source>
</evidence>
<feature type="compositionally biased region" description="Basic and acidic residues" evidence="3">
    <location>
        <begin position="358"/>
        <end position="368"/>
    </location>
</feature>
<dbReference type="Gene3D" id="2.30.30.40">
    <property type="entry name" value="SH3 Domains"/>
    <property type="match status" value="1"/>
</dbReference>
<evidence type="ECO:0000256" key="4">
    <source>
        <dbReference type="SAM" id="Phobius"/>
    </source>
</evidence>
<evidence type="ECO:0000256" key="3">
    <source>
        <dbReference type="SAM" id="MobiDB-lite"/>
    </source>
</evidence>
<comment type="caution">
    <text evidence="6">The sequence shown here is derived from an EMBL/GenBank/DDBJ whole genome shotgun (WGS) entry which is preliminary data.</text>
</comment>
<dbReference type="Pfam" id="PF00018">
    <property type="entry name" value="SH3_1"/>
    <property type="match status" value="1"/>
</dbReference>
<evidence type="ECO:0000256" key="2">
    <source>
        <dbReference type="PROSITE-ProRule" id="PRU00192"/>
    </source>
</evidence>
<feature type="domain" description="SH3" evidence="5">
    <location>
        <begin position="291"/>
        <end position="352"/>
    </location>
</feature>
<dbReference type="SUPFAM" id="SSF50044">
    <property type="entry name" value="SH3-domain"/>
    <property type="match status" value="1"/>
</dbReference>
<sequence length="465" mass="49787">SNDGGSACYSLKASKYCGAGFGDFHVSRALPVGDGVPVNAEELDKLMDRFLGTASDEGQINQQYGCHGWKGSDSPQYRISYMCRSLLDNTASQQCNVGRTIPPLCQSSCDTYTQGWKDFLLNADNCPNQGLTQALYQQLRNSCQSSAYGGSSNDQCIRAEDNEPDTCGFLPNQMDAACSFCDQDANRDSACCRTLVKGSKCPNLTNSPNNGTFYPSDHTSTTKLLAIILPCVFGGLFLLGLLLFFLYRRRQRKRDRIQGLLPTTTLRGQKMFNGKVGSTFPTVVPKEASSGDAVKCRVTHVFTPRMEDEILLTPGDKVLIYKTFDDGWAVGYNLSTGQQGTVPMVCVTALTAESLAAESKRSTDHPSARGDGGAADDTLSAADIEKSLMSLNASAAAIAATVSAANSSGRPSIGGRSARTIRPDTSSVLPRRSSSRGNPNSGSRPSLVSTRTSLASNHHPADVRN</sequence>
<feature type="region of interest" description="Disordered" evidence="3">
    <location>
        <begin position="357"/>
        <end position="376"/>
    </location>
</feature>
<feature type="non-terminal residue" evidence="6">
    <location>
        <position position="1"/>
    </location>
</feature>
<keyword evidence="4" id="KW-1133">Transmembrane helix</keyword>
<dbReference type="PROSITE" id="PS50002">
    <property type="entry name" value="SH3"/>
    <property type="match status" value="1"/>
</dbReference>